<dbReference type="EMBL" id="LQYW01000051">
    <property type="protein sequence ID" value="KYD30428.1"/>
    <property type="molecule type" value="Genomic_DNA"/>
</dbReference>
<protein>
    <recommendedName>
        <fullName evidence="3">N-acetyltransferase domain-containing protein</fullName>
    </recommendedName>
</protein>
<dbReference type="PANTHER" id="PTHR43800">
    <property type="entry name" value="PEPTIDYL-LYSINE N-ACETYLTRANSFERASE YJAB"/>
    <property type="match status" value="1"/>
</dbReference>
<dbReference type="PATRIC" id="fig|153151.4.peg.3106"/>
<dbReference type="SUPFAM" id="SSF55729">
    <property type="entry name" value="Acyl-CoA N-acyltransferases (Nat)"/>
    <property type="match status" value="1"/>
</dbReference>
<accession>A0A150N117</accession>
<gene>
    <name evidence="4" type="ORF">B4110_2119</name>
</gene>
<feature type="domain" description="N-acetyltransferase" evidence="3">
    <location>
        <begin position="14"/>
        <end position="160"/>
    </location>
</feature>
<keyword evidence="2" id="KW-0012">Acyltransferase</keyword>
<keyword evidence="1" id="KW-0808">Transferase</keyword>
<sequence>MMKQKGKEGMIQEINIEADEWAEAVLLLQFRSYAVEARLIGFPDLPPLQDTVATLQQCGERFYGYMKQGQLAGVISYERAEKTVHICRLMVDPDFFHQGIASALIEFVCHKERDANEIIVTTGSANIPALRLYERHGFRKVEQMRMPEGIFITKLVKRLA</sequence>
<dbReference type="InterPro" id="IPR000182">
    <property type="entry name" value="GNAT_dom"/>
</dbReference>
<dbReference type="Gene3D" id="3.40.630.30">
    <property type="match status" value="1"/>
</dbReference>
<dbReference type="Proteomes" id="UP000075324">
    <property type="component" value="Unassembled WGS sequence"/>
</dbReference>
<dbReference type="PROSITE" id="PS51186">
    <property type="entry name" value="GNAT"/>
    <property type="match status" value="1"/>
</dbReference>
<evidence type="ECO:0000313" key="5">
    <source>
        <dbReference type="Proteomes" id="UP000075324"/>
    </source>
</evidence>
<evidence type="ECO:0000256" key="1">
    <source>
        <dbReference type="ARBA" id="ARBA00022679"/>
    </source>
</evidence>
<dbReference type="GO" id="GO:0016747">
    <property type="term" value="F:acyltransferase activity, transferring groups other than amino-acyl groups"/>
    <property type="evidence" value="ECO:0007669"/>
    <property type="project" value="InterPro"/>
</dbReference>
<dbReference type="AlphaFoldDB" id="A0A150N117"/>
<dbReference type="RefSeq" id="WP_015864144.1">
    <property type="nucleotide sequence ID" value="NZ_LQYW01000051.1"/>
</dbReference>
<organism evidence="4 5">
    <name type="scientific">Parageobacillus toebii</name>
    <dbReference type="NCBI Taxonomy" id="153151"/>
    <lineage>
        <taxon>Bacteria</taxon>
        <taxon>Bacillati</taxon>
        <taxon>Bacillota</taxon>
        <taxon>Bacilli</taxon>
        <taxon>Bacillales</taxon>
        <taxon>Anoxybacillaceae</taxon>
        <taxon>Parageobacillus</taxon>
    </lineage>
</organism>
<evidence type="ECO:0000256" key="2">
    <source>
        <dbReference type="ARBA" id="ARBA00023315"/>
    </source>
</evidence>
<proteinExistence type="predicted"/>
<evidence type="ECO:0000259" key="3">
    <source>
        <dbReference type="PROSITE" id="PS51186"/>
    </source>
</evidence>
<evidence type="ECO:0000313" key="4">
    <source>
        <dbReference type="EMBL" id="KYD30428.1"/>
    </source>
</evidence>
<reference evidence="4 5" key="1">
    <citation type="submission" date="2016-01" db="EMBL/GenBank/DDBJ databases">
        <title>Draft Genome Sequences of Seven Thermophilic Sporeformers Isolated from Foods.</title>
        <authorList>
            <person name="Berendsen E.M."/>
            <person name="Wells-Bennik M.H."/>
            <person name="Krawcyk A.O."/>
            <person name="De Jong A."/>
            <person name="Holsappel S."/>
            <person name="Eijlander R.T."/>
            <person name="Kuipers O.P."/>
        </authorList>
    </citation>
    <scope>NUCLEOTIDE SEQUENCE [LARGE SCALE GENOMIC DNA]</scope>
    <source>
        <strain evidence="4 5">B4110</strain>
    </source>
</reference>
<dbReference type="Pfam" id="PF13673">
    <property type="entry name" value="Acetyltransf_10"/>
    <property type="match status" value="1"/>
</dbReference>
<dbReference type="PANTHER" id="PTHR43800:SF1">
    <property type="entry name" value="PEPTIDYL-LYSINE N-ACETYLTRANSFERASE YJAB"/>
    <property type="match status" value="1"/>
</dbReference>
<name>A0A150N117_9BACL</name>
<dbReference type="CDD" id="cd04301">
    <property type="entry name" value="NAT_SF"/>
    <property type="match status" value="1"/>
</dbReference>
<dbReference type="InterPro" id="IPR016181">
    <property type="entry name" value="Acyl_CoA_acyltransferase"/>
</dbReference>
<comment type="caution">
    <text evidence="4">The sequence shown here is derived from an EMBL/GenBank/DDBJ whole genome shotgun (WGS) entry which is preliminary data.</text>
</comment>